<sequence>MGEKTRSTHWQQIFDVSGLILFSLCLYLLDDYLTGLMQAHHLAWMFRDEYRTDRSSLAVITLLYLFIVWVIYCWASFRSAKPVRIILCAFFVLSVFIEYGYFSTFNRWMTSVDLWTAALSPWSLWTEAIGMYFNKSALLMAAIFTAAVALNWRKPRSKALPEVILLVCLIGTWVYRTYLPFDRIVGSSVFQYTHLLEDIRPADRLFGSRIDVPQISTSRPANNIILVIDESLRGDHLSINGYGRDTTPTLQKLKDEGLVTNWGIAVSSATCSVFSNPHILTGVPSTPGTDNRLTSHWPTIFQYARAMGYKTYYLDAQANYLWNGLLTSDLTYVDVHMTTDDFTATMHSDKNAAMYIRQLITGSTGNFIVLNKMGMHILYENNYPPSEAHWLPTPPDRDYKHNPTLVINAYDNALHYNLETFFQTLMPDLKELPNTLIVYTSDHGDTLQEHGETWSHCHNTDPEAMVPLFIVGKLDHSVDTGYSASHVNIMPTILDLMQVPESKRSQTYALSLLSAEASLGEKRYFIDGDLQSVQYKSRSQ</sequence>
<dbReference type="GO" id="GO:0009244">
    <property type="term" value="P:lipopolysaccharide core region biosynthetic process"/>
    <property type="evidence" value="ECO:0007669"/>
    <property type="project" value="TreeGrafter"/>
</dbReference>
<keyword evidence="1" id="KW-1133">Transmembrane helix</keyword>
<dbReference type="GO" id="GO:0016776">
    <property type="term" value="F:phosphotransferase activity, phosphate group as acceptor"/>
    <property type="evidence" value="ECO:0007669"/>
    <property type="project" value="TreeGrafter"/>
</dbReference>
<dbReference type="InterPro" id="IPR040423">
    <property type="entry name" value="PEA_transferase"/>
</dbReference>
<dbReference type="AlphaFoldDB" id="A0A0P6WKK5"/>
<feature type="domain" description="Sulfatase N-terminal" evidence="2">
    <location>
        <begin position="223"/>
        <end position="499"/>
    </location>
</feature>
<comment type="caution">
    <text evidence="3">The sequence shown here is derived from an EMBL/GenBank/DDBJ whole genome shotgun (WGS) entry which is preliminary data.</text>
</comment>
<evidence type="ECO:0000313" key="3">
    <source>
        <dbReference type="EMBL" id="KPL70289.1"/>
    </source>
</evidence>
<keyword evidence="1" id="KW-0472">Membrane</keyword>
<dbReference type="Gene3D" id="3.40.720.10">
    <property type="entry name" value="Alkaline Phosphatase, subunit A"/>
    <property type="match status" value="1"/>
</dbReference>
<dbReference type="InterPro" id="IPR000917">
    <property type="entry name" value="Sulfatase_N"/>
</dbReference>
<evidence type="ECO:0000256" key="1">
    <source>
        <dbReference type="SAM" id="Phobius"/>
    </source>
</evidence>
<proteinExistence type="predicted"/>
<protein>
    <recommendedName>
        <fullName evidence="2">Sulfatase N-terminal domain-containing protein</fullName>
    </recommendedName>
</protein>
<dbReference type="InterPro" id="IPR017850">
    <property type="entry name" value="Alkaline_phosphatase_core_sf"/>
</dbReference>
<feature type="transmembrane region" description="Helical" evidence="1">
    <location>
        <begin position="55"/>
        <end position="75"/>
    </location>
</feature>
<feature type="transmembrane region" description="Helical" evidence="1">
    <location>
        <begin position="132"/>
        <end position="152"/>
    </location>
</feature>
<feature type="transmembrane region" description="Helical" evidence="1">
    <location>
        <begin position="12"/>
        <end position="29"/>
    </location>
</feature>
<organism evidence="3 4">
    <name type="scientific">Leptolinea tardivitalis</name>
    <dbReference type="NCBI Taxonomy" id="229920"/>
    <lineage>
        <taxon>Bacteria</taxon>
        <taxon>Bacillati</taxon>
        <taxon>Chloroflexota</taxon>
        <taxon>Anaerolineae</taxon>
        <taxon>Anaerolineales</taxon>
        <taxon>Anaerolineaceae</taxon>
        <taxon>Leptolinea</taxon>
    </lineage>
</organism>
<name>A0A0P6WKK5_9CHLR</name>
<evidence type="ECO:0000313" key="4">
    <source>
        <dbReference type="Proteomes" id="UP000050430"/>
    </source>
</evidence>
<gene>
    <name evidence="3" type="ORF">ADM99_14075</name>
</gene>
<dbReference type="PANTHER" id="PTHR30443">
    <property type="entry name" value="INNER MEMBRANE PROTEIN"/>
    <property type="match status" value="1"/>
</dbReference>
<keyword evidence="4" id="KW-1185">Reference proteome</keyword>
<keyword evidence="1" id="KW-0812">Transmembrane</keyword>
<accession>A0A0P6WKK5</accession>
<dbReference type="EMBL" id="LGCK01000014">
    <property type="protein sequence ID" value="KPL70289.1"/>
    <property type="molecule type" value="Genomic_DNA"/>
</dbReference>
<feature type="transmembrane region" description="Helical" evidence="1">
    <location>
        <begin position="82"/>
        <end position="102"/>
    </location>
</feature>
<dbReference type="GO" id="GO:0005886">
    <property type="term" value="C:plasma membrane"/>
    <property type="evidence" value="ECO:0007669"/>
    <property type="project" value="UniProtKB-SubCell"/>
</dbReference>
<dbReference type="SUPFAM" id="SSF53649">
    <property type="entry name" value="Alkaline phosphatase-like"/>
    <property type="match status" value="1"/>
</dbReference>
<evidence type="ECO:0000259" key="2">
    <source>
        <dbReference type="Pfam" id="PF00884"/>
    </source>
</evidence>
<feature type="transmembrane region" description="Helical" evidence="1">
    <location>
        <begin position="159"/>
        <end position="178"/>
    </location>
</feature>
<dbReference type="STRING" id="229920.ADM99_14075"/>
<dbReference type="PANTHER" id="PTHR30443:SF0">
    <property type="entry name" value="PHOSPHOETHANOLAMINE TRANSFERASE EPTA"/>
    <property type="match status" value="1"/>
</dbReference>
<dbReference type="Pfam" id="PF00884">
    <property type="entry name" value="Sulfatase"/>
    <property type="match status" value="1"/>
</dbReference>
<reference evidence="3 4" key="1">
    <citation type="submission" date="2015-07" db="EMBL/GenBank/DDBJ databases">
        <title>Genome sequence of Leptolinea tardivitalis DSM 16556.</title>
        <authorList>
            <person name="Hemp J."/>
            <person name="Ward L.M."/>
            <person name="Pace L.A."/>
            <person name="Fischer W.W."/>
        </authorList>
    </citation>
    <scope>NUCLEOTIDE SEQUENCE [LARGE SCALE GENOMIC DNA]</scope>
    <source>
        <strain evidence="3 4">YMTK-2</strain>
    </source>
</reference>
<dbReference type="Proteomes" id="UP000050430">
    <property type="component" value="Unassembled WGS sequence"/>
</dbReference>